<dbReference type="PANTHER" id="PTHR21301:SF10">
    <property type="entry name" value="REVERSE TRANSCRIPTASE DOMAIN-CONTAINING PROTEIN"/>
    <property type="match status" value="1"/>
</dbReference>
<feature type="domain" description="Reverse transcriptase" evidence="1">
    <location>
        <begin position="1"/>
        <end position="304"/>
    </location>
</feature>
<dbReference type="InterPro" id="IPR000477">
    <property type="entry name" value="RT_dom"/>
</dbReference>
<reference evidence="2" key="1">
    <citation type="submission" date="2025-08" db="UniProtKB">
        <authorList>
            <consortium name="Ensembl"/>
        </authorList>
    </citation>
    <scope>IDENTIFICATION</scope>
</reference>
<evidence type="ECO:0000313" key="3">
    <source>
        <dbReference type="Proteomes" id="UP000694569"/>
    </source>
</evidence>
<dbReference type="Pfam" id="PF00078">
    <property type="entry name" value="RVT_1"/>
    <property type="match status" value="1"/>
</dbReference>
<evidence type="ECO:0000313" key="2">
    <source>
        <dbReference type="Ensembl" id="ENSLLEP00000005109.1"/>
    </source>
</evidence>
<organism evidence="2 3">
    <name type="scientific">Leptobrachium leishanense</name>
    <name type="common">Leishan spiny toad</name>
    <dbReference type="NCBI Taxonomy" id="445787"/>
    <lineage>
        <taxon>Eukaryota</taxon>
        <taxon>Metazoa</taxon>
        <taxon>Chordata</taxon>
        <taxon>Craniata</taxon>
        <taxon>Vertebrata</taxon>
        <taxon>Euteleostomi</taxon>
        <taxon>Amphibia</taxon>
        <taxon>Batrachia</taxon>
        <taxon>Anura</taxon>
        <taxon>Pelobatoidea</taxon>
        <taxon>Megophryidae</taxon>
        <taxon>Leptobrachium</taxon>
    </lineage>
</organism>
<accession>A0A8C5LU34</accession>
<dbReference type="Proteomes" id="UP000694569">
    <property type="component" value="Unplaced"/>
</dbReference>
<keyword evidence="3" id="KW-1185">Reference proteome</keyword>
<dbReference type="AlphaFoldDB" id="A0A8C5LU34"/>
<reference evidence="2" key="2">
    <citation type="submission" date="2025-09" db="UniProtKB">
        <authorList>
            <consortium name="Ensembl"/>
        </authorList>
    </citation>
    <scope>IDENTIFICATION</scope>
</reference>
<dbReference type="PANTHER" id="PTHR21301">
    <property type="entry name" value="REVERSE TRANSCRIPTASE"/>
    <property type="match status" value="1"/>
</dbReference>
<dbReference type="PROSITE" id="PS50878">
    <property type="entry name" value="RT_POL"/>
    <property type="match status" value="1"/>
</dbReference>
<dbReference type="OrthoDB" id="9909228at2759"/>
<protein>
    <recommendedName>
        <fullName evidence="1">Reverse transcriptase domain-containing protein</fullName>
    </recommendedName>
</protein>
<sequence length="377" mass="44580">MSREYYLKEAYRLLRDENTYKILKQDPTAIFKEELKVLLEKGKDLKILNSKEFDFLFSEFSKIALFYFLPKVHKHLNAPPGRPIISGIDSLTNHLSSYIDHFLQPLVKNTRSYLKDTSHILRELKKINWEPDMLFATIDVSSLYTSIPHDKGIESIKKVLTEKSSLPLDQIDFLLDSIKFILEHNFFWFESQFFLQVCGTAMGTRFAPSYANLFMSCWECDVIWPKMVEGAGLVLWKRFIDDVVIIWKGGRNSLEDFISSLDDNEYNLKFTSHIDDHQIDFLDLTLYIKNNNIETKTFFKKTDANTAININSSHARKWLTNVPKGQLTRLRRNCSEIEIFKDQSDWIKNKYVQKGYDERKFDRDREDILRREKEMIF</sequence>
<name>A0A8C5LU34_9ANUR</name>
<dbReference type="Ensembl" id="ENSLLET00000005334.1">
    <property type="protein sequence ID" value="ENSLLEP00000005109.1"/>
    <property type="gene ID" value="ENSLLEG00000003268.1"/>
</dbReference>
<proteinExistence type="predicted"/>
<dbReference type="GeneTree" id="ENSGT00940000154669"/>
<evidence type="ECO:0000259" key="1">
    <source>
        <dbReference type="PROSITE" id="PS50878"/>
    </source>
</evidence>